<feature type="non-terminal residue" evidence="1">
    <location>
        <position position="1"/>
    </location>
</feature>
<dbReference type="STRING" id="1137138.A0A067P1J8"/>
<reference evidence="2" key="1">
    <citation type="journal article" date="2014" name="Proc. Natl. Acad. Sci. U.S.A.">
        <title>Extensive sampling of basidiomycete genomes demonstrates inadequacy of the white-rot/brown-rot paradigm for wood decay fungi.</title>
        <authorList>
            <person name="Riley R."/>
            <person name="Salamov A.A."/>
            <person name="Brown D.W."/>
            <person name="Nagy L.G."/>
            <person name="Floudas D."/>
            <person name="Held B.W."/>
            <person name="Levasseur A."/>
            <person name="Lombard V."/>
            <person name="Morin E."/>
            <person name="Otillar R."/>
            <person name="Lindquist E.A."/>
            <person name="Sun H."/>
            <person name="LaButti K.M."/>
            <person name="Schmutz J."/>
            <person name="Jabbour D."/>
            <person name="Luo H."/>
            <person name="Baker S.E."/>
            <person name="Pisabarro A.G."/>
            <person name="Walton J.D."/>
            <person name="Blanchette R.A."/>
            <person name="Henrissat B."/>
            <person name="Martin F."/>
            <person name="Cullen D."/>
            <person name="Hibbett D.S."/>
            <person name="Grigoriev I.V."/>
        </authorList>
    </citation>
    <scope>NUCLEOTIDE SEQUENCE [LARGE SCALE GENOMIC DNA]</scope>
    <source>
        <strain evidence="2">PC15</strain>
    </source>
</reference>
<sequence length="79" mass="9003">NTYQVELPARLRQCGVHDAFHASLLRVHVPNDDRLFPGRLDNQISEVEGVPEPEWAVNRILSHHGSRTEATFEIEWTSG</sequence>
<dbReference type="AlphaFoldDB" id="A0A067P1J8"/>
<accession>A0A067P1J8</accession>
<evidence type="ECO:0000313" key="2">
    <source>
        <dbReference type="Proteomes" id="UP000027073"/>
    </source>
</evidence>
<dbReference type="HOGENOM" id="CLU_132807_2_0_1"/>
<dbReference type="EMBL" id="KL198004">
    <property type="protein sequence ID" value="KDQ34029.1"/>
    <property type="molecule type" value="Genomic_DNA"/>
</dbReference>
<dbReference type="Proteomes" id="UP000027073">
    <property type="component" value="Unassembled WGS sequence"/>
</dbReference>
<organism evidence="1 2">
    <name type="scientific">Pleurotus ostreatus (strain PC15)</name>
    <name type="common">Oyster mushroom</name>
    <dbReference type="NCBI Taxonomy" id="1137138"/>
    <lineage>
        <taxon>Eukaryota</taxon>
        <taxon>Fungi</taxon>
        <taxon>Dikarya</taxon>
        <taxon>Basidiomycota</taxon>
        <taxon>Agaricomycotina</taxon>
        <taxon>Agaricomycetes</taxon>
        <taxon>Agaricomycetidae</taxon>
        <taxon>Agaricales</taxon>
        <taxon>Pleurotineae</taxon>
        <taxon>Pleurotaceae</taxon>
        <taxon>Pleurotus</taxon>
    </lineage>
</organism>
<gene>
    <name evidence="1" type="ORF">PLEOSDRAFT_1026996</name>
</gene>
<protein>
    <submittedName>
        <fullName evidence="1">Uncharacterized protein</fullName>
    </submittedName>
</protein>
<proteinExistence type="predicted"/>
<name>A0A067P1J8_PLEO1</name>
<dbReference type="VEuPathDB" id="FungiDB:PLEOSDRAFT_1026996"/>
<dbReference type="OrthoDB" id="3211671at2759"/>
<dbReference type="InParanoid" id="A0A067P1J8"/>
<evidence type="ECO:0000313" key="1">
    <source>
        <dbReference type="EMBL" id="KDQ34029.1"/>
    </source>
</evidence>
<feature type="non-terminal residue" evidence="1">
    <location>
        <position position="79"/>
    </location>
</feature>